<evidence type="ECO:0000256" key="5">
    <source>
        <dbReference type="HAMAP-Rule" id="MF_00291"/>
    </source>
</evidence>
<protein>
    <recommendedName>
        <fullName evidence="4 5">Small ribosomal subunit protein uS2</fullName>
    </recommendedName>
</protein>
<reference evidence="7" key="1">
    <citation type="submission" date="2021-05" db="EMBL/GenBank/DDBJ databases">
        <title>Energy efficiency and biological interactions define the core microbiome of deep oligotrophic groundwater.</title>
        <authorList>
            <person name="Mehrshad M."/>
            <person name="Lopez-Fernandez M."/>
            <person name="Bell E."/>
            <person name="Bernier-Latmani R."/>
            <person name="Bertilsson S."/>
            <person name="Dopson M."/>
        </authorList>
    </citation>
    <scope>NUCLEOTIDE SEQUENCE</scope>
    <source>
        <strain evidence="7">Modern_marine.mb.64</strain>
    </source>
</reference>
<comment type="caution">
    <text evidence="7">The sequence shown here is derived from an EMBL/GenBank/DDBJ whole genome shotgun (WGS) entry which is preliminary data.</text>
</comment>
<dbReference type="NCBIfam" id="TIGR01011">
    <property type="entry name" value="rpsB_bact"/>
    <property type="match status" value="1"/>
</dbReference>
<feature type="region of interest" description="Disordered" evidence="6">
    <location>
        <begin position="228"/>
        <end position="251"/>
    </location>
</feature>
<dbReference type="PANTHER" id="PTHR12534">
    <property type="entry name" value="30S RIBOSOMAL PROTEIN S2 PROKARYOTIC AND ORGANELLAR"/>
    <property type="match status" value="1"/>
</dbReference>
<dbReference type="GO" id="GO:0003735">
    <property type="term" value="F:structural constituent of ribosome"/>
    <property type="evidence" value="ECO:0007669"/>
    <property type="project" value="InterPro"/>
</dbReference>
<accession>A0A948W2Z7</accession>
<dbReference type="PANTHER" id="PTHR12534:SF0">
    <property type="entry name" value="SMALL RIBOSOMAL SUBUNIT PROTEIN US2M"/>
    <property type="match status" value="1"/>
</dbReference>
<dbReference type="SUPFAM" id="SSF52313">
    <property type="entry name" value="Ribosomal protein S2"/>
    <property type="match status" value="1"/>
</dbReference>
<dbReference type="CDD" id="cd01425">
    <property type="entry name" value="RPS2"/>
    <property type="match status" value="1"/>
</dbReference>
<proteinExistence type="inferred from homology"/>
<dbReference type="InterPro" id="IPR023591">
    <property type="entry name" value="Ribosomal_uS2_flav_dom_sf"/>
</dbReference>
<evidence type="ECO:0000256" key="6">
    <source>
        <dbReference type="SAM" id="MobiDB-lite"/>
    </source>
</evidence>
<dbReference type="FunFam" id="1.10.287.610:FF:000001">
    <property type="entry name" value="30S ribosomal protein S2"/>
    <property type="match status" value="1"/>
</dbReference>
<keyword evidence="2 5" id="KW-0689">Ribosomal protein</keyword>
<dbReference type="AlphaFoldDB" id="A0A948W2Z7"/>
<organism evidence="7 8">
    <name type="scientific">Eiseniibacteriota bacterium</name>
    <dbReference type="NCBI Taxonomy" id="2212470"/>
    <lineage>
        <taxon>Bacteria</taxon>
        <taxon>Candidatus Eiseniibacteriota</taxon>
    </lineage>
</organism>
<sequence>MQQITIKDLLDAGVHFGHQTRRWNPKMKKYIFMERNRIHIIDLQFTMKAMEQAGELVQRAVSAGGSVLFVGTKKQAVDIIEEEARRCGMFFVTTRWLGGMLTNFQTIKMSVRRLRTLERMREDGSLQTLTKKEASKLEKEYLKLEKTFSGVKEMHRLPGAIFVVDTKKEAIAVHEAKRLEIPVIGLVDTNSDPDEIDYPIPANDDALRSIRLFARYIGDTILESKAVAPHAASASADEEKEATAASASENS</sequence>
<evidence type="ECO:0000256" key="3">
    <source>
        <dbReference type="ARBA" id="ARBA00023274"/>
    </source>
</evidence>
<dbReference type="EMBL" id="JAHJDP010000032">
    <property type="protein sequence ID" value="MBU2690532.1"/>
    <property type="molecule type" value="Genomic_DNA"/>
</dbReference>
<dbReference type="Proteomes" id="UP000777784">
    <property type="component" value="Unassembled WGS sequence"/>
</dbReference>
<name>A0A948W2Z7_UNCEI</name>
<evidence type="ECO:0000256" key="1">
    <source>
        <dbReference type="ARBA" id="ARBA00006242"/>
    </source>
</evidence>
<dbReference type="Pfam" id="PF00318">
    <property type="entry name" value="Ribosomal_S2"/>
    <property type="match status" value="1"/>
</dbReference>
<dbReference type="GO" id="GO:0022627">
    <property type="term" value="C:cytosolic small ribosomal subunit"/>
    <property type="evidence" value="ECO:0007669"/>
    <property type="project" value="TreeGrafter"/>
</dbReference>
<evidence type="ECO:0000313" key="8">
    <source>
        <dbReference type="Proteomes" id="UP000777784"/>
    </source>
</evidence>
<comment type="similarity">
    <text evidence="1 5">Belongs to the universal ribosomal protein uS2 family.</text>
</comment>
<dbReference type="InterPro" id="IPR005706">
    <property type="entry name" value="Ribosomal_uS2_bac/mit/plastid"/>
</dbReference>
<evidence type="ECO:0000256" key="2">
    <source>
        <dbReference type="ARBA" id="ARBA00022980"/>
    </source>
</evidence>
<dbReference type="PROSITE" id="PS00962">
    <property type="entry name" value="RIBOSOMAL_S2_1"/>
    <property type="match status" value="1"/>
</dbReference>
<gene>
    <name evidence="5 7" type="primary">rpsB</name>
    <name evidence="7" type="ORF">KJ970_06350</name>
</gene>
<dbReference type="HAMAP" id="MF_00291_B">
    <property type="entry name" value="Ribosomal_uS2_B"/>
    <property type="match status" value="1"/>
</dbReference>
<dbReference type="Gene3D" id="3.40.50.10490">
    <property type="entry name" value="Glucose-6-phosphate isomerase like protein, domain 1"/>
    <property type="match status" value="1"/>
</dbReference>
<dbReference type="Gene3D" id="1.10.287.610">
    <property type="entry name" value="Helix hairpin bin"/>
    <property type="match status" value="1"/>
</dbReference>
<dbReference type="InterPro" id="IPR001865">
    <property type="entry name" value="Ribosomal_uS2"/>
</dbReference>
<dbReference type="PRINTS" id="PR00395">
    <property type="entry name" value="RIBOSOMALS2"/>
</dbReference>
<keyword evidence="3 5" id="KW-0687">Ribonucleoprotein</keyword>
<evidence type="ECO:0000256" key="4">
    <source>
        <dbReference type="ARBA" id="ARBA00035256"/>
    </source>
</evidence>
<dbReference type="InterPro" id="IPR018130">
    <property type="entry name" value="Ribosomal_uS2_CS"/>
</dbReference>
<evidence type="ECO:0000313" key="7">
    <source>
        <dbReference type="EMBL" id="MBU2690532.1"/>
    </source>
</evidence>
<dbReference type="GO" id="GO:0006412">
    <property type="term" value="P:translation"/>
    <property type="evidence" value="ECO:0007669"/>
    <property type="project" value="UniProtKB-UniRule"/>
</dbReference>